<evidence type="ECO:0000259" key="3">
    <source>
        <dbReference type="Pfam" id="PF23409"/>
    </source>
</evidence>
<dbReference type="InterPro" id="IPR036322">
    <property type="entry name" value="WD40_repeat_dom_sf"/>
</dbReference>
<dbReference type="GO" id="GO:0072686">
    <property type="term" value="C:mitotic spindle"/>
    <property type="evidence" value="ECO:0007669"/>
    <property type="project" value="TreeGrafter"/>
</dbReference>
<feature type="domain" description="EML-like first beta-propeller" evidence="3">
    <location>
        <begin position="1"/>
        <end position="152"/>
    </location>
</feature>
<protein>
    <recommendedName>
        <fullName evidence="3">EML-like first beta-propeller domain-containing protein</fullName>
    </recommendedName>
</protein>
<dbReference type="Proteomes" id="UP000711488">
    <property type="component" value="Unassembled WGS sequence"/>
</dbReference>
<dbReference type="InterPro" id="IPR055439">
    <property type="entry name" value="Beta-prop_EML_1st"/>
</dbReference>
<reference evidence="4" key="1">
    <citation type="submission" date="2014-08" db="EMBL/GenBank/DDBJ databases">
        <authorList>
            <person name="Murali S."/>
            <person name="Richards S."/>
            <person name="Bandaranaike D."/>
            <person name="Bellair M."/>
            <person name="Blankenburg K."/>
            <person name="Chao H."/>
            <person name="Dinh H."/>
            <person name="Doddapaneni H."/>
            <person name="Dugan-Rocha S."/>
            <person name="Elkadiri S."/>
            <person name="Gnanaolivu R."/>
            <person name="Hughes D."/>
            <person name="Lee S."/>
            <person name="Li M."/>
            <person name="Ming W."/>
            <person name="Munidasa M."/>
            <person name="Muniz J."/>
            <person name="Nguyen L."/>
            <person name="Osuji N."/>
            <person name="Pu L.-L."/>
            <person name="Puazo M."/>
            <person name="Skinner E."/>
            <person name="Qu C."/>
            <person name="Quiroz J."/>
            <person name="Raj R."/>
            <person name="Weissenberger G."/>
            <person name="Xin Y."/>
            <person name="Zou X."/>
            <person name="Han Y."/>
            <person name="Worley K."/>
            <person name="Muzny D."/>
            <person name="Gibbs R."/>
        </authorList>
    </citation>
    <scope>NUCLEOTIDE SEQUENCE</scope>
    <source>
        <strain evidence="4">HAZT.00-mixed</strain>
        <tissue evidence="4">Whole organism</tissue>
    </source>
</reference>
<dbReference type="InterPro" id="IPR050630">
    <property type="entry name" value="WD_repeat_EMAP"/>
</dbReference>
<dbReference type="InterPro" id="IPR015943">
    <property type="entry name" value="WD40/YVTN_repeat-like_dom_sf"/>
</dbReference>
<name>A0A6A0H8Q3_HYAAZ</name>
<evidence type="ECO:0000256" key="1">
    <source>
        <dbReference type="ARBA" id="ARBA00022574"/>
    </source>
</evidence>
<evidence type="ECO:0000313" key="4">
    <source>
        <dbReference type="EMBL" id="KAA0201377.1"/>
    </source>
</evidence>
<dbReference type="PANTHER" id="PTHR13720:SF50">
    <property type="entry name" value="ECHINODERM MICROTUBULE-ASSOCIATED PROTEIN-LIKE 2"/>
    <property type="match status" value="1"/>
</dbReference>
<dbReference type="SUPFAM" id="SSF50978">
    <property type="entry name" value="WD40 repeat-like"/>
    <property type="match status" value="1"/>
</dbReference>
<dbReference type="EMBL" id="JQDR03005529">
    <property type="protein sequence ID" value="KAA0201377.1"/>
    <property type="molecule type" value="Genomic_DNA"/>
</dbReference>
<reference evidence="4" key="2">
    <citation type="journal article" date="2018" name="Environ. Sci. Technol.">
        <title>The Toxicogenome of Hyalella azteca: A Model for Sediment Ecotoxicology and Evolutionary Toxicology.</title>
        <authorList>
            <person name="Poynton H.C."/>
            <person name="Hasenbein S."/>
            <person name="Benoit J.B."/>
            <person name="Sepulveda M.S."/>
            <person name="Poelchau M.F."/>
            <person name="Hughes D.S.T."/>
            <person name="Murali S.C."/>
            <person name="Chen S."/>
            <person name="Glastad K.M."/>
            <person name="Goodisman M.A.D."/>
            <person name="Werren J.H."/>
            <person name="Vineis J.H."/>
            <person name="Bowen J.L."/>
            <person name="Friedrich M."/>
            <person name="Jones J."/>
            <person name="Robertson H.M."/>
            <person name="Feyereisen R."/>
            <person name="Mechler-Hickson A."/>
            <person name="Mathers N."/>
            <person name="Lee C.E."/>
            <person name="Colbourne J.K."/>
            <person name="Biales A."/>
            <person name="Johnston J.S."/>
            <person name="Wellborn G.A."/>
            <person name="Rosendale A.J."/>
            <person name="Cridge A.G."/>
            <person name="Munoz-Torres M.C."/>
            <person name="Bain P.A."/>
            <person name="Manny A.R."/>
            <person name="Major K.M."/>
            <person name="Lambert F.N."/>
            <person name="Vulpe C.D."/>
            <person name="Tuck P."/>
            <person name="Blalock B.J."/>
            <person name="Lin Y.Y."/>
            <person name="Smith M.E."/>
            <person name="Ochoa-Acuna H."/>
            <person name="Chen M.M."/>
            <person name="Childers C.P."/>
            <person name="Qu J."/>
            <person name="Dugan S."/>
            <person name="Lee S.L."/>
            <person name="Chao H."/>
            <person name="Dinh H."/>
            <person name="Han Y."/>
            <person name="Doddapaneni H."/>
            <person name="Worley K.C."/>
            <person name="Muzny D.M."/>
            <person name="Gibbs R.A."/>
            <person name="Richards S."/>
        </authorList>
    </citation>
    <scope>NUCLEOTIDE SEQUENCE</scope>
    <source>
        <strain evidence="4">HAZT.00-mixed</strain>
        <tissue evidence="4">Whole organism</tissue>
    </source>
</reference>
<accession>A0A6A0H8Q3</accession>
<organism evidence="4">
    <name type="scientific">Hyalella azteca</name>
    <name type="common">Amphipod</name>
    <dbReference type="NCBI Taxonomy" id="294128"/>
    <lineage>
        <taxon>Eukaryota</taxon>
        <taxon>Metazoa</taxon>
        <taxon>Ecdysozoa</taxon>
        <taxon>Arthropoda</taxon>
        <taxon>Crustacea</taxon>
        <taxon>Multicrustacea</taxon>
        <taxon>Malacostraca</taxon>
        <taxon>Eumalacostraca</taxon>
        <taxon>Peracarida</taxon>
        <taxon>Amphipoda</taxon>
        <taxon>Senticaudata</taxon>
        <taxon>Talitrida</taxon>
        <taxon>Talitroidea</taxon>
        <taxon>Hyalellidae</taxon>
        <taxon>Hyalella</taxon>
    </lineage>
</organism>
<proteinExistence type="predicted"/>
<dbReference type="GO" id="GO:0008017">
    <property type="term" value="F:microtubule binding"/>
    <property type="evidence" value="ECO:0007669"/>
    <property type="project" value="TreeGrafter"/>
</dbReference>
<dbReference type="Gene3D" id="2.130.10.10">
    <property type="entry name" value="YVTN repeat-like/Quinoprotein amine dehydrogenase"/>
    <property type="match status" value="1"/>
</dbReference>
<dbReference type="Pfam" id="PF23409">
    <property type="entry name" value="Beta-prop_EML"/>
    <property type="match status" value="1"/>
</dbReference>
<dbReference type="GO" id="GO:0000226">
    <property type="term" value="P:microtubule cytoskeleton organization"/>
    <property type="evidence" value="ECO:0007669"/>
    <property type="project" value="TreeGrafter"/>
</dbReference>
<gene>
    <name evidence="4" type="ORF">HAZT_HAZT008244</name>
</gene>
<keyword evidence="1" id="KW-0853">WD repeat</keyword>
<dbReference type="AlphaFoldDB" id="A0A6A0H8Q3"/>
<keyword evidence="2" id="KW-0677">Repeat</keyword>
<reference evidence="4" key="3">
    <citation type="submission" date="2019-06" db="EMBL/GenBank/DDBJ databases">
        <authorList>
            <person name="Poynton C."/>
            <person name="Hasenbein S."/>
            <person name="Benoit J.B."/>
            <person name="Sepulveda M.S."/>
            <person name="Poelchau M.F."/>
            <person name="Murali S.C."/>
            <person name="Chen S."/>
            <person name="Glastad K.M."/>
            <person name="Werren J.H."/>
            <person name="Vineis J.H."/>
            <person name="Bowen J.L."/>
            <person name="Friedrich M."/>
            <person name="Jones J."/>
            <person name="Robertson H.M."/>
            <person name="Feyereisen R."/>
            <person name="Mechler-Hickson A."/>
            <person name="Mathers N."/>
            <person name="Lee C.E."/>
            <person name="Colbourne J.K."/>
            <person name="Biales A."/>
            <person name="Johnston J.S."/>
            <person name="Wellborn G.A."/>
            <person name="Rosendale A.J."/>
            <person name="Cridge A.G."/>
            <person name="Munoz-Torres M.C."/>
            <person name="Bain P.A."/>
            <person name="Manny A.R."/>
            <person name="Major K.M."/>
            <person name="Lambert F.N."/>
            <person name="Vulpe C.D."/>
            <person name="Tuck P."/>
            <person name="Blalock B.J."/>
            <person name="Lin Y.-Y."/>
            <person name="Smith M.E."/>
            <person name="Ochoa-Acuna H."/>
            <person name="Chen M.-J.M."/>
            <person name="Childers C.P."/>
            <person name="Qu J."/>
            <person name="Dugan S."/>
            <person name="Lee S.L."/>
            <person name="Chao H."/>
            <person name="Dinh H."/>
            <person name="Han Y."/>
            <person name="Doddapaneni H."/>
            <person name="Worley K.C."/>
            <person name="Muzny D.M."/>
            <person name="Gibbs R.A."/>
            <person name="Richards S."/>
        </authorList>
    </citation>
    <scope>NUCLEOTIDE SEQUENCE</scope>
    <source>
        <strain evidence="4">HAZT.00-mixed</strain>
        <tissue evidence="4">Whole organism</tissue>
    </source>
</reference>
<dbReference type="OrthoDB" id="47802at2759"/>
<dbReference type="PANTHER" id="PTHR13720">
    <property type="entry name" value="WD-40 REPEAT PROTEIN"/>
    <property type="match status" value="1"/>
</dbReference>
<evidence type="ECO:0000256" key="2">
    <source>
        <dbReference type="ARBA" id="ARBA00022737"/>
    </source>
</evidence>
<sequence>METLHVFGTGEVERAVACLAFSVTVSVKKSACLAKRRVDLSQDGGGLLAVVDEATEPRLSVWEWQDENKVAAARCSGDPVLAVTFSRESTQRVVTSGKNSLVFWSLEDGALKKRTAVYGSHPKPKFTTAVAFTESGQTITGDNNGNIFFWKEG</sequence>
<comment type="caution">
    <text evidence="4">The sequence shown here is derived from an EMBL/GenBank/DDBJ whole genome shotgun (WGS) entry which is preliminary data.</text>
</comment>